<comment type="similarity">
    <text evidence="1">Belongs to the HupF/HypC family.</text>
</comment>
<dbReference type="PANTHER" id="PTHR35177">
    <property type="entry name" value="HYDROGENASE MATURATION FACTOR HYBG"/>
    <property type="match status" value="1"/>
</dbReference>
<dbReference type="Gene3D" id="2.30.30.140">
    <property type="match status" value="1"/>
</dbReference>
<keyword evidence="3" id="KW-1185">Reference proteome</keyword>
<dbReference type="PANTHER" id="PTHR35177:SF1">
    <property type="entry name" value="HYDROGENASE MATURATION FACTOR HYPC"/>
    <property type="match status" value="1"/>
</dbReference>
<dbReference type="InterPro" id="IPR019812">
    <property type="entry name" value="Hydgase_assmbl_chp_CS"/>
</dbReference>
<reference evidence="2" key="1">
    <citation type="submission" date="2022-03" db="EMBL/GenBank/DDBJ databases">
        <title>Identification of a novel bacterium isolated from mangrove sediments.</title>
        <authorList>
            <person name="Pan X."/>
        </authorList>
    </citation>
    <scope>NUCLEOTIDE SEQUENCE</scope>
    <source>
        <strain evidence="2">B1949</strain>
    </source>
</reference>
<dbReference type="SUPFAM" id="SSF159127">
    <property type="entry name" value="HupF/HypC-like"/>
    <property type="match status" value="1"/>
</dbReference>
<accession>A0ABT0BCK9</accession>
<dbReference type="NCBIfam" id="TIGR00074">
    <property type="entry name" value="hypC_hupF"/>
    <property type="match status" value="1"/>
</dbReference>
<comment type="caution">
    <text evidence="2">The sequence shown here is derived from an EMBL/GenBank/DDBJ whole genome shotgun (WGS) entry which is preliminary data.</text>
</comment>
<dbReference type="PROSITE" id="PS01097">
    <property type="entry name" value="HUPF_HYPC"/>
    <property type="match status" value="1"/>
</dbReference>
<dbReference type="RefSeq" id="WP_244019255.1">
    <property type="nucleotide sequence ID" value="NZ_JALHLF010000026.1"/>
</dbReference>
<evidence type="ECO:0000313" key="3">
    <source>
        <dbReference type="Proteomes" id="UP001162881"/>
    </source>
</evidence>
<organism evidence="2 3">
    <name type="scientific">Novosphingobium organovorum</name>
    <dbReference type="NCBI Taxonomy" id="2930092"/>
    <lineage>
        <taxon>Bacteria</taxon>
        <taxon>Pseudomonadati</taxon>
        <taxon>Pseudomonadota</taxon>
        <taxon>Alphaproteobacteria</taxon>
        <taxon>Sphingomonadales</taxon>
        <taxon>Sphingomonadaceae</taxon>
        <taxon>Novosphingobium</taxon>
    </lineage>
</organism>
<dbReference type="Pfam" id="PF01455">
    <property type="entry name" value="HupF_HypC"/>
    <property type="match status" value="1"/>
</dbReference>
<sequence length="105" mass="11161">MCLGVPVRVLAIEGPGHALCEDRGTQVLIDTLLVGEVAVGDWLMTFLGAAREKMDEEAARRSLAALTALEAIMNGQEADIAAAFPDLVDREPQLPPHLRDGAVLS</sequence>
<protein>
    <submittedName>
        <fullName evidence="2">HypC/HybG/HupF family hydrogenase formation chaperone</fullName>
    </submittedName>
</protein>
<dbReference type="EMBL" id="JALHLF010000026">
    <property type="protein sequence ID" value="MCJ2182802.1"/>
    <property type="molecule type" value="Genomic_DNA"/>
</dbReference>
<proteinExistence type="inferred from homology"/>
<dbReference type="InterPro" id="IPR001109">
    <property type="entry name" value="Hydrogenase_HupF/HypC"/>
</dbReference>
<evidence type="ECO:0000313" key="2">
    <source>
        <dbReference type="EMBL" id="MCJ2182802.1"/>
    </source>
</evidence>
<gene>
    <name evidence="2" type="ORF">MTR62_08875</name>
</gene>
<dbReference type="Proteomes" id="UP001162881">
    <property type="component" value="Unassembled WGS sequence"/>
</dbReference>
<dbReference type="PRINTS" id="PR00445">
    <property type="entry name" value="HUPFHYPC"/>
</dbReference>
<evidence type="ECO:0000256" key="1">
    <source>
        <dbReference type="ARBA" id="ARBA00006018"/>
    </source>
</evidence>
<name>A0ABT0BCK9_9SPHN</name>